<dbReference type="PANTHER" id="PTHR35546:SF106">
    <property type="entry name" value="DUF1618 DOMAIN-CONTAINING PROTEIN"/>
    <property type="match status" value="1"/>
</dbReference>
<dbReference type="InterPro" id="IPR001810">
    <property type="entry name" value="F-box_dom"/>
</dbReference>
<dbReference type="Pfam" id="PF24750">
    <property type="entry name" value="b-prop_At3g26010-like"/>
    <property type="match status" value="1"/>
</dbReference>
<name>A0A8T0VCS7_PANVG</name>
<dbReference type="PROSITE" id="PS50181">
    <property type="entry name" value="FBOX"/>
    <property type="match status" value="1"/>
</dbReference>
<dbReference type="PANTHER" id="PTHR35546">
    <property type="entry name" value="F-BOX PROTEIN INTERACTION DOMAIN PROTEIN-RELATED"/>
    <property type="match status" value="1"/>
</dbReference>
<accession>A0A8T0VCS7</accession>
<dbReference type="InterPro" id="IPR056592">
    <property type="entry name" value="Beta-prop_At3g26010-like"/>
</dbReference>
<proteinExistence type="predicted"/>
<dbReference type="CDD" id="cd22157">
    <property type="entry name" value="F-box_AtFBW1-like"/>
    <property type="match status" value="1"/>
</dbReference>
<dbReference type="InterPro" id="IPR036047">
    <property type="entry name" value="F-box-like_dom_sf"/>
</dbReference>
<gene>
    <name evidence="2" type="ORF">PVAP13_2NG068800</name>
</gene>
<organism evidence="2 3">
    <name type="scientific">Panicum virgatum</name>
    <name type="common">Blackwell switchgrass</name>
    <dbReference type="NCBI Taxonomy" id="38727"/>
    <lineage>
        <taxon>Eukaryota</taxon>
        <taxon>Viridiplantae</taxon>
        <taxon>Streptophyta</taxon>
        <taxon>Embryophyta</taxon>
        <taxon>Tracheophyta</taxon>
        <taxon>Spermatophyta</taxon>
        <taxon>Magnoliopsida</taxon>
        <taxon>Liliopsida</taxon>
        <taxon>Poales</taxon>
        <taxon>Poaceae</taxon>
        <taxon>PACMAD clade</taxon>
        <taxon>Panicoideae</taxon>
        <taxon>Panicodae</taxon>
        <taxon>Paniceae</taxon>
        <taxon>Panicinae</taxon>
        <taxon>Panicum</taxon>
        <taxon>Panicum sect. Hiantes</taxon>
    </lineage>
</organism>
<keyword evidence="3" id="KW-1185">Reference proteome</keyword>
<dbReference type="SUPFAM" id="SSF81383">
    <property type="entry name" value="F-box domain"/>
    <property type="match status" value="1"/>
</dbReference>
<evidence type="ECO:0000313" key="3">
    <source>
        <dbReference type="Proteomes" id="UP000823388"/>
    </source>
</evidence>
<dbReference type="Gene3D" id="1.20.1280.50">
    <property type="match status" value="1"/>
</dbReference>
<dbReference type="Proteomes" id="UP000823388">
    <property type="component" value="Chromosome 2N"/>
</dbReference>
<reference evidence="2" key="1">
    <citation type="submission" date="2020-05" db="EMBL/GenBank/DDBJ databases">
        <title>WGS assembly of Panicum virgatum.</title>
        <authorList>
            <person name="Lovell J.T."/>
            <person name="Jenkins J."/>
            <person name="Shu S."/>
            <person name="Juenger T.E."/>
            <person name="Schmutz J."/>
        </authorList>
    </citation>
    <scope>NUCLEOTIDE SEQUENCE</scope>
    <source>
        <strain evidence="2">AP13</strain>
    </source>
</reference>
<protein>
    <recommendedName>
        <fullName evidence="1">F-box domain-containing protein</fullName>
    </recommendedName>
</protein>
<feature type="domain" description="F-box" evidence="1">
    <location>
        <begin position="83"/>
        <end position="129"/>
    </location>
</feature>
<dbReference type="AlphaFoldDB" id="A0A8T0VCS7"/>
<comment type="caution">
    <text evidence="2">The sequence shown here is derived from an EMBL/GenBank/DDBJ whole genome shotgun (WGS) entry which is preliminary data.</text>
</comment>
<dbReference type="Pfam" id="PF00646">
    <property type="entry name" value="F-box"/>
    <property type="match status" value="1"/>
</dbReference>
<dbReference type="OrthoDB" id="674437at2759"/>
<dbReference type="InterPro" id="IPR055290">
    <property type="entry name" value="At3g26010-like"/>
</dbReference>
<dbReference type="SMART" id="SM00256">
    <property type="entry name" value="FBOX"/>
    <property type="match status" value="1"/>
</dbReference>
<sequence>MFPSIWAFSNLNSNPTHSRRRGTKPPPHPAIPVISGGGCSLSLRSALRPLHFSQGARASPDLQLLRFAGSGIDDCPNPRRSAAAPAAGLPDDAIVEILSRVPARSVQRFKCVSRAWRGLIADPLHSKRLPQTLEGFFCSDVEFRHGVGGAAAPWNIRRHVHRSFVSLPGRVSEAHGSLGYIVCNPATEQWVAVPSAGRFYPVSQAQAPTYLIADPAMSPHFHLVHIWQNDFLGEIDVCTYSSESGAWCHRSSDRRQWQEGGGWEEWVNGGAMIKSMLGSVFVKGVQRFVIFDARKKGDVISGVDREGKTCRNISLPDECGGSALLIGQSQGLLHYVSEHVDHEGNRSQWSGLSVWVLEDYDTDEWVLKHRVSFLKLFGKTDCSAGFEYNVLAIHPDRNMIFLLQNINRKLISYDMDSKELQALHTLRSSDGFFTPYVPCFMESSVLLANKD</sequence>
<evidence type="ECO:0000313" key="2">
    <source>
        <dbReference type="EMBL" id="KAG2632195.1"/>
    </source>
</evidence>
<dbReference type="EMBL" id="CM029040">
    <property type="protein sequence ID" value="KAG2632195.1"/>
    <property type="molecule type" value="Genomic_DNA"/>
</dbReference>
<evidence type="ECO:0000259" key="1">
    <source>
        <dbReference type="PROSITE" id="PS50181"/>
    </source>
</evidence>